<proteinExistence type="inferred from homology"/>
<accession>A0ABU0MH33</accession>
<evidence type="ECO:0000256" key="1">
    <source>
        <dbReference type="RuleBase" id="RU003682"/>
    </source>
</evidence>
<evidence type="ECO:0000313" key="4">
    <source>
        <dbReference type="Proteomes" id="UP001244552"/>
    </source>
</evidence>
<dbReference type="EMBL" id="JAUSVU010000004">
    <property type="protein sequence ID" value="MDQ0532755.1"/>
    <property type="molecule type" value="Genomic_DNA"/>
</dbReference>
<comment type="caution">
    <text evidence="3">The sequence shown here is derived from an EMBL/GenBank/DDBJ whole genome shotgun (WGS) entry which is preliminary data.</text>
</comment>
<keyword evidence="1" id="KW-0479">Metal-binding</keyword>
<keyword evidence="4" id="KW-1185">Reference proteome</keyword>
<keyword evidence="1" id="KW-0560">Oxidoreductase</keyword>
<sequence>MTSPASACVMPAGRLAALVDGLDWERIGADLDEAGHALTGPLLTPSECSGLSALYEHDQPFRSRVVMERHGFGKGEYKYFADPLPEAVANLRALLYRRLAPVANRWATAMALDHRYPADHGEFLDRCHAAGQRRPTPLLLKYRPGDYNCLHQDLYGETVFPLQMAVLLSVPGTDFSGGEFVLTEQRPRMQSRATVVPLSQGMGVVFAVDQRPVQGIRGTYRVRHRHGVSLLRSGERFMLGIIFHDAA</sequence>
<dbReference type="InterPro" id="IPR018655">
    <property type="entry name" value="DUF2086"/>
</dbReference>
<evidence type="ECO:0000259" key="2">
    <source>
        <dbReference type="PROSITE" id="PS51471"/>
    </source>
</evidence>
<feature type="domain" description="Fe2OG dioxygenase" evidence="2">
    <location>
        <begin position="133"/>
        <end position="246"/>
    </location>
</feature>
<keyword evidence="1" id="KW-0408">Iron</keyword>
<organism evidence="3 4">
    <name type="scientific">Azospirillum picis</name>
    <dbReference type="NCBI Taxonomy" id="488438"/>
    <lineage>
        <taxon>Bacteria</taxon>
        <taxon>Pseudomonadati</taxon>
        <taxon>Pseudomonadota</taxon>
        <taxon>Alphaproteobacteria</taxon>
        <taxon>Rhodospirillales</taxon>
        <taxon>Azospirillaceae</taxon>
        <taxon>Azospirillum</taxon>
    </lineage>
</organism>
<comment type="similarity">
    <text evidence="1">Belongs to the iron/ascorbate-dependent oxidoreductase family.</text>
</comment>
<name>A0ABU0MH33_9PROT</name>
<dbReference type="RefSeq" id="WP_246512902.1">
    <property type="nucleotide sequence ID" value="NZ_JAGINO010000004.1"/>
</dbReference>
<evidence type="ECO:0000313" key="3">
    <source>
        <dbReference type="EMBL" id="MDQ0532755.1"/>
    </source>
</evidence>
<dbReference type="Gene3D" id="2.60.120.620">
    <property type="entry name" value="q2cbj1_9rhob like domain"/>
    <property type="match status" value="1"/>
</dbReference>
<dbReference type="Proteomes" id="UP001244552">
    <property type="component" value="Unassembled WGS sequence"/>
</dbReference>
<reference evidence="3 4" key="1">
    <citation type="submission" date="2023-07" db="EMBL/GenBank/DDBJ databases">
        <title>Genomic Encyclopedia of Type Strains, Phase IV (KMG-IV): sequencing the most valuable type-strain genomes for metagenomic binning, comparative biology and taxonomic classification.</title>
        <authorList>
            <person name="Goeker M."/>
        </authorList>
    </citation>
    <scope>NUCLEOTIDE SEQUENCE [LARGE SCALE GENOMIC DNA]</scope>
    <source>
        <strain evidence="3 4">DSM 19922</strain>
    </source>
</reference>
<protein>
    <recommendedName>
        <fullName evidence="2">Fe2OG dioxygenase domain-containing protein</fullName>
    </recommendedName>
</protein>
<gene>
    <name evidence="3" type="ORF">QO018_001602</name>
</gene>
<dbReference type="InterPro" id="IPR005123">
    <property type="entry name" value="Oxoglu/Fe-dep_dioxygenase_dom"/>
</dbReference>
<dbReference type="Pfam" id="PF09859">
    <property type="entry name" value="Oxygenase-NA"/>
    <property type="match status" value="1"/>
</dbReference>
<dbReference type="PROSITE" id="PS51471">
    <property type="entry name" value="FE2OG_OXY"/>
    <property type="match status" value="1"/>
</dbReference>